<dbReference type="Pfam" id="PF01694">
    <property type="entry name" value="Rhomboid"/>
    <property type="match status" value="1"/>
</dbReference>
<dbReference type="Gene3D" id="1.20.1540.10">
    <property type="entry name" value="Rhomboid-like"/>
    <property type="match status" value="1"/>
</dbReference>
<dbReference type="PANTHER" id="PTHR43731:SF9">
    <property type="entry name" value="SLR1461 PROTEIN"/>
    <property type="match status" value="1"/>
</dbReference>
<name>A0ABW1F971_9ACTN</name>
<accession>A0ABW1F971</accession>
<evidence type="ECO:0000256" key="2">
    <source>
        <dbReference type="ARBA" id="ARBA00022692"/>
    </source>
</evidence>
<dbReference type="GO" id="GO:0008233">
    <property type="term" value="F:peptidase activity"/>
    <property type="evidence" value="ECO:0007669"/>
    <property type="project" value="UniProtKB-KW"/>
</dbReference>
<dbReference type="InterPro" id="IPR022764">
    <property type="entry name" value="Peptidase_S54_rhomboid_dom"/>
</dbReference>
<organism evidence="8 9">
    <name type="scientific">Kitasatospora aburaviensis</name>
    <dbReference type="NCBI Taxonomy" id="67265"/>
    <lineage>
        <taxon>Bacteria</taxon>
        <taxon>Bacillati</taxon>
        <taxon>Actinomycetota</taxon>
        <taxon>Actinomycetes</taxon>
        <taxon>Kitasatosporales</taxon>
        <taxon>Streptomycetaceae</taxon>
        <taxon>Kitasatospora</taxon>
    </lineage>
</organism>
<feature type="transmembrane region" description="Helical" evidence="6">
    <location>
        <begin position="162"/>
        <end position="182"/>
    </location>
</feature>
<reference evidence="9" key="1">
    <citation type="journal article" date="2019" name="Int. J. Syst. Evol. Microbiol.">
        <title>The Global Catalogue of Microorganisms (GCM) 10K type strain sequencing project: providing services to taxonomists for standard genome sequencing and annotation.</title>
        <authorList>
            <consortium name="The Broad Institute Genomics Platform"/>
            <consortium name="The Broad Institute Genome Sequencing Center for Infectious Disease"/>
            <person name="Wu L."/>
            <person name="Ma J."/>
        </authorList>
    </citation>
    <scope>NUCLEOTIDE SEQUENCE [LARGE SCALE GENOMIC DNA]</scope>
    <source>
        <strain evidence="9">CGMCC 4.1469</strain>
    </source>
</reference>
<feature type="domain" description="Peptidase S54 rhomboid" evidence="7">
    <location>
        <begin position="73"/>
        <end position="206"/>
    </location>
</feature>
<dbReference type="InterPro" id="IPR050925">
    <property type="entry name" value="Rhomboid_protease_S54"/>
</dbReference>
<keyword evidence="8" id="KW-0645">Protease</keyword>
<keyword evidence="8" id="KW-0378">Hydrolase</keyword>
<feature type="transmembrane region" description="Helical" evidence="6">
    <location>
        <begin position="188"/>
        <end position="205"/>
    </location>
</feature>
<keyword evidence="4 6" id="KW-0472">Membrane</keyword>
<dbReference type="SUPFAM" id="SSF144091">
    <property type="entry name" value="Rhomboid-like"/>
    <property type="match status" value="1"/>
</dbReference>
<keyword evidence="2 6" id="KW-0812">Transmembrane</keyword>
<evidence type="ECO:0000313" key="8">
    <source>
        <dbReference type="EMBL" id="MFC5889389.1"/>
    </source>
</evidence>
<feature type="transmembrane region" description="Helical" evidence="6">
    <location>
        <begin position="32"/>
        <end position="52"/>
    </location>
</feature>
<feature type="transmembrane region" description="Helical" evidence="6">
    <location>
        <begin position="109"/>
        <end position="127"/>
    </location>
</feature>
<dbReference type="Proteomes" id="UP001596067">
    <property type="component" value="Unassembled WGS sequence"/>
</dbReference>
<feature type="compositionally biased region" description="Polar residues" evidence="5">
    <location>
        <begin position="1"/>
        <end position="15"/>
    </location>
</feature>
<comment type="subcellular location">
    <subcellularLocation>
        <location evidence="1">Membrane</location>
        <topology evidence="1">Multi-pass membrane protein</topology>
    </subcellularLocation>
</comment>
<evidence type="ECO:0000256" key="6">
    <source>
        <dbReference type="SAM" id="Phobius"/>
    </source>
</evidence>
<dbReference type="PANTHER" id="PTHR43731">
    <property type="entry name" value="RHOMBOID PROTEASE"/>
    <property type="match status" value="1"/>
</dbReference>
<dbReference type="InterPro" id="IPR035952">
    <property type="entry name" value="Rhomboid-like_sf"/>
</dbReference>
<dbReference type="GO" id="GO:0006508">
    <property type="term" value="P:proteolysis"/>
    <property type="evidence" value="ECO:0007669"/>
    <property type="project" value="UniProtKB-KW"/>
</dbReference>
<protein>
    <submittedName>
        <fullName evidence="8">Rhomboid family intramembrane serine protease</fullName>
        <ecNumber evidence="8">3.4.21.-</ecNumber>
    </submittedName>
</protein>
<keyword evidence="3 6" id="KW-1133">Transmembrane helix</keyword>
<dbReference type="EMBL" id="JBHSOD010000056">
    <property type="protein sequence ID" value="MFC5889389.1"/>
    <property type="molecule type" value="Genomic_DNA"/>
</dbReference>
<feature type="region of interest" description="Disordered" evidence="5">
    <location>
        <begin position="215"/>
        <end position="239"/>
    </location>
</feature>
<evidence type="ECO:0000313" key="9">
    <source>
        <dbReference type="Proteomes" id="UP001596067"/>
    </source>
</evidence>
<gene>
    <name evidence="8" type="ORF">ACFP0N_30925</name>
</gene>
<dbReference type="RefSeq" id="WP_313764581.1">
    <property type="nucleotide sequence ID" value="NZ_BAAAVH010000071.1"/>
</dbReference>
<feature type="transmembrane region" description="Helical" evidence="6">
    <location>
        <begin position="133"/>
        <end position="150"/>
    </location>
</feature>
<evidence type="ECO:0000256" key="3">
    <source>
        <dbReference type="ARBA" id="ARBA00022989"/>
    </source>
</evidence>
<evidence type="ECO:0000256" key="1">
    <source>
        <dbReference type="ARBA" id="ARBA00004141"/>
    </source>
</evidence>
<comment type="caution">
    <text evidence="8">The sequence shown here is derived from an EMBL/GenBank/DDBJ whole genome shotgun (WGS) entry which is preliminary data.</text>
</comment>
<sequence length="252" mass="26434">MALNDRSASASTPDGSASALDPSRMIADARRALFTMVGVLAVVWLLQLVNWLDDYGLSRAYGVRAQELDSLPNIVTSPLLHWNWAHLEANSGPLFVFGFLAAYRGVKKFLGLTALLAVTSELTAWVFDKPNSVGVGASGLVFGYFGYVVLRGVFDRNLIDTLIGVVLGASYAYMVTGALPGVAPGISWAAHLGGLVGGLAGAWIFRDRTRAPRAAAPKPAAAATTTARTATGPSSATGSRAELLKELDDLGL</sequence>
<keyword evidence="9" id="KW-1185">Reference proteome</keyword>
<evidence type="ECO:0000256" key="4">
    <source>
        <dbReference type="ARBA" id="ARBA00023136"/>
    </source>
</evidence>
<evidence type="ECO:0000259" key="7">
    <source>
        <dbReference type="Pfam" id="PF01694"/>
    </source>
</evidence>
<dbReference type="EC" id="3.4.21.-" evidence="8"/>
<feature type="region of interest" description="Disordered" evidence="5">
    <location>
        <begin position="1"/>
        <end position="20"/>
    </location>
</feature>
<proteinExistence type="predicted"/>
<feature type="transmembrane region" description="Helical" evidence="6">
    <location>
        <begin position="84"/>
        <end position="102"/>
    </location>
</feature>
<evidence type="ECO:0000256" key="5">
    <source>
        <dbReference type="SAM" id="MobiDB-lite"/>
    </source>
</evidence>